<feature type="transmembrane region" description="Helical" evidence="1">
    <location>
        <begin position="28"/>
        <end position="49"/>
    </location>
</feature>
<accession>A0A7S8C9R6</accession>
<organism evidence="2 3">
    <name type="scientific">Mangrovibacillus cuniculi</name>
    <dbReference type="NCBI Taxonomy" id="2593652"/>
    <lineage>
        <taxon>Bacteria</taxon>
        <taxon>Bacillati</taxon>
        <taxon>Bacillota</taxon>
        <taxon>Bacilli</taxon>
        <taxon>Bacillales</taxon>
        <taxon>Bacillaceae</taxon>
        <taxon>Mangrovibacillus</taxon>
    </lineage>
</organism>
<dbReference type="Proteomes" id="UP000593626">
    <property type="component" value="Chromosome"/>
</dbReference>
<name>A0A7S8C9R6_9BACI</name>
<dbReference type="KEGG" id="mcui:G8O30_02280"/>
<dbReference type="AlphaFoldDB" id="A0A7S8C9R6"/>
<keyword evidence="1" id="KW-1133">Transmembrane helix</keyword>
<gene>
    <name evidence="2" type="ORF">G8O30_02280</name>
</gene>
<reference evidence="2 3" key="1">
    <citation type="submission" date="2019-07" db="EMBL/GenBank/DDBJ databases">
        <title>Genome sequence of 2 isolates from Red Sea Mangroves.</title>
        <authorList>
            <person name="Sefrji F."/>
            <person name="Michoud G."/>
            <person name="Merlino G."/>
            <person name="Daffonchio D."/>
        </authorList>
    </citation>
    <scope>NUCLEOTIDE SEQUENCE [LARGE SCALE GENOMIC DNA]</scope>
    <source>
        <strain evidence="2 3">R1DC41</strain>
    </source>
</reference>
<dbReference type="EMBL" id="CP049742">
    <property type="protein sequence ID" value="QPC45866.1"/>
    <property type="molecule type" value="Genomic_DNA"/>
</dbReference>
<keyword evidence="3" id="KW-1185">Reference proteome</keyword>
<keyword evidence="1" id="KW-0812">Transmembrane</keyword>
<keyword evidence="1" id="KW-0472">Membrane</keyword>
<evidence type="ECO:0008006" key="4">
    <source>
        <dbReference type="Google" id="ProtNLM"/>
    </source>
</evidence>
<evidence type="ECO:0000313" key="2">
    <source>
        <dbReference type="EMBL" id="QPC45866.1"/>
    </source>
</evidence>
<proteinExistence type="predicted"/>
<evidence type="ECO:0000256" key="1">
    <source>
        <dbReference type="SAM" id="Phobius"/>
    </source>
</evidence>
<evidence type="ECO:0000313" key="3">
    <source>
        <dbReference type="Proteomes" id="UP000593626"/>
    </source>
</evidence>
<dbReference type="RefSeq" id="WP_239673384.1">
    <property type="nucleotide sequence ID" value="NZ_CP049742.1"/>
</dbReference>
<protein>
    <recommendedName>
        <fullName evidence="4">DUF5325 family protein</fullName>
    </recommendedName>
</protein>
<sequence length="59" mass="6383">MKKNYTAMFLLFFAASIAAGLGLKSFVPYSMVIGASFGVVFLLCSAYFAGKKDETMKAQ</sequence>